<reference evidence="5" key="2">
    <citation type="submission" date="2025-08" db="UniProtKB">
        <authorList>
            <consortium name="Ensembl"/>
        </authorList>
    </citation>
    <scope>IDENTIFICATION</scope>
</reference>
<proteinExistence type="predicted"/>
<keyword evidence="3" id="KW-0812">Transmembrane</keyword>
<reference evidence="5" key="3">
    <citation type="submission" date="2025-09" db="UniProtKB">
        <authorList>
            <consortium name="Ensembl"/>
        </authorList>
    </citation>
    <scope>IDENTIFICATION</scope>
</reference>
<organism evidence="5 6">
    <name type="scientific">Hucho hucho</name>
    <name type="common">huchen</name>
    <dbReference type="NCBI Taxonomy" id="62062"/>
    <lineage>
        <taxon>Eukaryota</taxon>
        <taxon>Metazoa</taxon>
        <taxon>Chordata</taxon>
        <taxon>Craniata</taxon>
        <taxon>Vertebrata</taxon>
        <taxon>Euteleostomi</taxon>
        <taxon>Actinopterygii</taxon>
        <taxon>Neopterygii</taxon>
        <taxon>Teleostei</taxon>
        <taxon>Protacanthopterygii</taxon>
        <taxon>Salmoniformes</taxon>
        <taxon>Salmonidae</taxon>
        <taxon>Salmoninae</taxon>
        <taxon>Hucho</taxon>
    </lineage>
</organism>
<dbReference type="GO" id="GO:0005524">
    <property type="term" value="F:ATP binding"/>
    <property type="evidence" value="ECO:0007669"/>
    <property type="project" value="UniProtKB-UniRule"/>
</dbReference>
<keyword evidence="1" id="KW-0808">Transferase</keyword>
<keyword evidence="1" id="KW-0547">Nucleotide-binding</keyword>
<dbReference type="SUPFAM" id="SSF56104">
    <property type="entry name" value="SAICAR synthase-like"/>
    <property type="match status" value="1"/>
</dbReference>
<evidence type="ECO:0000256" key="1">
    <source>
        <dbReference type="PROSITE-ProRule" id="PRU00781"/>
    </source>
</evidence>
<keyword evidence="1" id="KW-0067">ATP-binding</keyword>
<keyword evidence="3" id="KW-1133">Transmembrane helix</keyword>
<dbReference type="GO" id="GO:0016308">
    <property type="term" value="F:1-phosphatidylinositol-4-phosphate 5-kinase activity"/>
    <property type="evidence" value="ECO:0007669"/>
    <property type="project" value="TreeGrafter"/>
</dbReference>
<keyword evidence="6" id="KW-1185">Reference proteome</keyword>
<dbReference type="InterPro" id="IPR002498">
    <property type="entry name" value="PInositol-4-P-4/5-kinase_core"/>
</dbReference>
<dbReference type="InterPro" id="IPR023610">
    <property type="entry name" value="PInositol-4/5-P-5/4-kinase"/>
</dbReference>
<sequence>MSQTEMEMSGGPAGMTRRTGTVKRAMWGGLRQQWKLLGLFEIDQQHEFYSLTSMMKEGLSAAVQTTIDNPPPDELSEDDYRLEVTQIHKDFKMETFAGPVFASLRRSLGMTEKEYQHSLSSDGSYLQFISNSKSKADFFLTNDKCFFLKTQNKREVKFLLSNLRIYMEHLEKYPHSLLVKFLGVHRINISHRRKVQTDYRLLFIGIACVMIIIYYLQLCSCLVLPFSQKYFILMQSVFYPDDRINARYDIKGCEVSRWTDPTPEGSQVIVVLKDLNFKGQYITLDQQRPWLLRQVEIDTSFLQRLNVLDYSLLVGHQPLHQDERHQGLSFATLVMRTKKSVITGSSPTHAGMPTVPGVVPEEDSTLLVSEMDGGTESCSVAESRGGSDPGSALSGRTCTEQPAGSVTDSMVLRDFQAQNRRLLPNFKNPLHVIDGPEHRYFVGIIDIFTVYSFKKRMEHWWKRLRHPGQAFSTVSPTSYCLRLCQWVQDHTK</sequence>
<dbReference type="PANTHER" id="PTHR23086">
    <property type="entry name" value="PHOSPHATIDYLINOSITOL-4-PHOSPHATE 5-KINASE"/>
    <property type="match status" value="1"/>
</dbReference>
<dbReference type="GO" id="GO:0005886">
    <property type="term" value="C:plasma membrane"/>
    <property type="evidence" value="ECO:0007669"/>
    <property type="project" value="TreeGrafter"/>
</dbReference>
<name>A0A4W5RF64_9TELE</name>
<dbReference type="InterPro" id="IPR027483">
    <property type="entry name" value="PInositol-4-P-4/5-kinase_C_sf"/>
</dbReference>
<dbReference type="Gene3D" id="3.30.810.10">
    <property type="entry name" value="2-Layer Sandwich"/>
    <property type="match status" value="1"/>
</dbReference>
<dbReference type="GeneTree" id="ENSGT00940000158633"/>
<feature type="region of interest" description="Disordered" evidence="2">
    <location>
        <begin position="376"/>
        <end position="401"/>
    </location>
</feature>
<evidence type="ECO:0000256" key="2">
    <source>
        <dbReference type="SAM" id="MobiDB-lite"/>
    </source>
</evidence>
<dbReference type="STRING" id="62062.ENSHHUP00000088491"/>
<evidence type="ECO:0000259" key="4">
    <source>
        <dbReference type="PROSITE" id="PS51455"/>
    </source>
</evidence>
<evidence type="ECO:0000313" key="5">
    <source>
        <dbReference type="Ensembl" id="ENSHHUP00000088491.1"/>
    </source>
</evidence>
<dbReference type="PROSITE" id="PS51455">
    <property type="entry name" value="PIPK"/>
    <property type="match status" value="1"/>
</dbReference>
<accession>A0A4W5RF64</accession>
<protein>
    <submittedName>
        <fullName evidence="5">Phosphatidylinositol-4-phosphate 5-kinase like 1</fullName>
    </submittedName>
</protein>
<dbReference type="CDD" id="cd17304">
    <property type="entry name" value="PIPKc_PIP5KL1"/>
    <property type="match status" value="1"/>
</dbReference>
<keyword evidence="1" id="KW-0418">Kinase</keyword>
<dbReference type="PANTHER" id="PTHR23086:SF46">
    <property type="entry name" value="PHOSPHATIDYLINOSITOL 4-PHOSPHATE 5-KINASE-LIKE PROTEIN 1"/>
    <property type="match status" value="1"/>
</dbReference>
<feature type="domain" description="PIPK" evidence="4">
    <location>
        <begin position="32"/>
        <end position="491"/>
    </location>
</feature>
<dbReference type="Proteomes" id="UP000314982">
    <property type="component" value="Unassembled WGS sequence"/>
</dbReference>
<dbReference type="Gene3D" id="3.30.800.10">
    <property type="entry name" value="Phosphatidylinositol Phosphate Kinase II Beta"/>
    <property type="match status" value="1"/>
</dbReference>
<reference evidence="6" key="1">
    <citation type="submission" date="2018-06" db="EMBL/GenBank/DDBJ databases">
        <title>Genome assembly of Danube salmon.</title>
        <authorList>
            <person name="Macqueen D.J."/>
            <person name="Gundappa M.K."/>
        </authorList>
    </citation>
    <scope>NUCLEOTIDE SEQUENCE [LARGE SCALE GENOMIC DNA]</scope>
</reference>
<dbReference type="InterPro" id="IPR027484">
    <property type="entry name" value="PInositol-4-P-5-kinase_N"/>
</dbReference>
<dbReference type="Pfam" id="PF01504">
    <property type="entry name" value="PIP5K"/>
    <property type="match status" value="1"/>
</dbReference>
<evidence type="ECO:0000313" key="6">
    <source>
        <dbReference type="Proteomes" id="UP000314982"/>
    </source>
</evidence>
<feature type="transmembrane region" description="Helical" evidence="3">
    <location>
        <begin position="201"/>
        <end position="226"/>
    </location>
</feature>
<dbReference type="AlphaFoldDB" id="A0A4W5RF64"/>
<dbReference type="Ensembl" id="ENSHHUT00000091242.1">
    <property type="protein sequence ID" value="ENSHHUP00000088491.1"/>
    <property type="gene ID" value="ENSHHUG00000051125.1"/>
</dbReference>
<dbReference type="GO" id="GO:0046854">
    <property type="term" value="P:phosphatidylinositol phosphate biosynthetic process"/>
    <property type="evidence" value="ECO:0007669"/>
    <property type="project" value="TreeGrafter"/>
</dbReference>
<evidence type="ECO:0000256" key="3">
    <source>
        <dbReference type="SAM" id="Phobius"/>
    </source>
</evidence>
<keyword evidence="3" id="KW-0472">Membrane</keyword>
<dbReference type="SMART" id="SM00330">
    <property type="entry name" value="PIPKc"/>
    <property type="match status" value="1"/>
</dbReference>